<sequence length="500" mass="55096">MKRIFGHFIAVALLVLVAHGAQATPLRAFVSEFAVTGAANKDELKTTLQTLLASRLNGDTLVSVDSPVSADIVVKGSYIVFGKVFSLDVVARDRSGKVIARSFQQGESQDEMIPALTKLGHDLAAEIAGKGLQGSPEHTTVATVPAAPSTAPPATDIVHRDTVPATDIIKPEEVTRTTSGGWVSQRLTGSLSGMAPGRQLPDGSRELYISDEHNLRLYHQGNAVKLIAEVTFPPQQKVLSIDAADLDGDGTPEIYLTIMDGESLSSQVWIATDSALKQVAANLPYYFRAIALDGLKTKIYAQQMSTDKDFYGDVYELVKNGTKYELKNPIKLPRFGYLYNFNRFRDAAGNTYYLVLNSDEYLIVYSNSGEELWRSSDKFGGSEMYFKREDMANIRTTGDQYRWIFLEQRITVTPDGTIIVPQNTGTFVIGNSRAYRKSSLFAFAWNGSALDEKWHTRQSQNYLADYYYDTASKELVLLEVVKNEGLFSSGASVIAVKKVQ</sequence>
<reference evidence="2 3" key="1">
    <citation type="submission" date="2022-12" db="EMBL/GenBank/DDBJ databases">
        <title>Polyphasic characterization of Geotalea uranireducens NIT-SL11 newly isolated from a complex of sewage sludge and microbially reduced graphene oxide.</title>
        <authorList>
            <person name="Xie L."/>
            <person name="Yoshida N."/>
            <person name="Meng L."/>
        </authorList>
    </citation>
    <scope>NUCLEOTIDE SEQUENCE [LARGE SCALE GENOMIC DNA]</scope>
    <source>
        <strain evidence="2 3">NIT-SL11</strain>
    </source>
</reference>
<dbReference type="RefSeq" id="WP_282001288.1">
    <property type="nucleotide sequence ID" value="NZ_AP027151.1"/>
</dbReference>
<evidence type="ECO:0000313" key="3">
    <source>
        <dbReference type="Proteomes" id="UP001317705"/>
    </source>
</evidence>
<dbReference type="Pfam" id="PF13517">
    <property type="entry name" value="FG-GAP_3"/>
    <property type="match status" value="1"/>
</dbReference>
<feature type="signal peptide" evidence="1">
    <location>
        <begin position="1"/>
        <end position="23"/>
    </location>
</feature>
<dbReference type="EMBL" id="AP027151">
    <property type="protein sequence ID" value="BDV41309.1"/>
    <property type="molecule type" value="Genomic_DNA"/>
</dbReference>
<dbReference type="Proteomes" id="UP001317705">
    <property type="component" value="Chromosome"/>
</dbReference>
<keyword evidence="1" id="KW-0732">Signal</keyword>
<protein>
    <recommendedName>
        <fullName evidence="4">VCBS repeat-containing protein</fullName>
    </recommendedName>
</protein>
<dbReference type="InterPro" id="IPR013517">
    <property type="entry name" value="FG-GAP"/>
</dbReference>
<proteinExistence type="predicted"/>
<organism evidence="2 3">
    <name type="scientific">Geotalea uraniireducens</name>
    <dbReference type="NCBI Taxonomy" id="351604"/>
    <lineage>
        <taxon>Bacteria</taxon>
        <taxon>Pseudomonadati</taxon>
        <taxon>Thermodesulfobacteriota</taxon>
        <taxon>Desulfuromonadia</taxon>
        <taxon>Geobacterales</taxon>
        <taxon>Geobacteraceae</taxon>
        <taxon>Geotalea</taxon>
    </lineage>
</organism>
<feature type="chain" id="PRO_5047396075" description="VCBS repeat-containing protein" evidence="1">
    <location>
        <begin position="24"/>
        <end position="500"/>
    </location>
</feature>
<evidence type="ECO:0008006" key="4">
    <source>
        <dbReference type="Google" id="ProtNLM"/>
    </source>
</evidence>
<name>A0ABN6VN51_9BACT</name>
<gene>
    <name evidence="2" type="ORF">GURASL_02320</name>
</gene>
<keyword evidence="3" id="KW-1185">Reference proteome</keyword>
<evidence type="ECO:0000256" key="1">
    <source>
        <dbReference type="SAM" id="SignalP"/>
    </source>
</evidence>
<accession>A0ABN6VN51</accession>
<evidence type="ECO:0000313" key="2">
    <source>
        <dbReference type="EMBL" id="BDV41309.1"/>
    </source>
</evidence>